<comment type="similarity">
    <text evidence="1">Belongs to the 'phage' integrase family.</text>
</comment>
<dbReference type="Pfam" id="PF14659">
    <property type="entry name" value="Phage_int_SAM_3"/>
    <property type="match status" value="1"/>
</dbReference>
<evidence type="ECO:0000256" key="5">
    <source>
        <dbReference type="PROSITE-ProRule" id="PRU01248"/>
    </source>
</evidence>
<evidence type="ECO:0000313" key="9">
    <source>
        <dbReference type="Proteomes" id="UP000657177"/>
    </source>
</evidence>
<dbReference type="Proteomes" id="UP000657177">
    <property type="component" value="Unassembled WGS sequence"/>
</dbReference>
<keyword evidence="3 5" id="KW-0238">DNA-binding</keyword>
<dbReference type="InterPro" id="IPR011010">
    <property type="entry name" value="DNA_brk_join_enz"/>
</dbReference>
<dbReference type="InterPro" id="IPR010998">
    <property type="entry name" value="Integrase_recombinase_N"/>
</dbReference>
<evidence type="ECO:0000256" key="1">
    <source>
        <dbReference type="ARBA" id="ARBA00008857"/>
    </source>
</evidence>
<feature type="domain" description="Core-binding (CB)" evidence="7">
    <location>
        <begin position="78"/>
        <end position="161"/>
    </location>
</feature>
<keyword evidence="9" id="KW-1185">Reference proteome</keyword>
<dbReference type="EMBL" id="JAAKDE010000001">
    <property type="protein sequence ID" value="MBA2131964.1"/>
    <property type="molecule type" value="Genomic_DNA"/>
</dbReference>
<evidence type="ECO:0000259" key="7">
    <source>
        <dbReference type="PROSITE" id="PS51900"/>
    </source>
</evidence>
<name>A0A8J6HZE9_9FIRM</name>
<dbReference type="InterPro" id="IPR002104">
    <property type="entry name" value="Integrase_catalytic"/>
</dbReference>
<keyword evidence="4" id="KW-0233">DNA recombination</keyword>
<accession>A0A8J6HZE9</accession>
<dbReference type="PROSITE" id="PS51900">
    <property type="entry name" value="CB"/>
    <property type="match status" value="1"/>
</dbReference>
<dbReference type="AlphaFoldDB" id="A0A8J6HZE9"/>
<protein>
    <submittedName>
        <fullName evidence="8">Site-specific integrase</fullName>
    </submittedName>
</protein>
<dbReference type="InterPro" id="IPR044068">
    <property type="entry name" value="CB"/>
</dbReference>
<sequence>MGKRMNSSSNSRRPNKEGSIYYREDKKLWCASVQVGVDVHGKRKRKVIYAKSKDELIEKKKKLDASIVTGTYREPSKMTVEYFLDKWLNEICVSSLRPSTFNLYQGILRKHIYPAIGKILLCKLTPMQLQTLYNSKIKAGLSVSRVKHMHAIIHKALSHALKWGYVSYNVSDLVEKPKQRKKEMTVWNKEQVDKFLEAAKGDKFYPLYVLALTTGLRQGELLGLRWDDIDLRQGTVSVKRTVKEVRGKLVVGEPKTKSARRTVTLPKLAIEVLKEYRKQQLQKRFLSSGYVFTNTQGGLVRALNMVKRSFKPLIKKACVPEIRFHDLRHTHATLLLQQGVNPKLVQERLGHSSIGLTLDTYSHVLPNMQKQVAKELDIVFSM</sequence>
<dbReference type="Gene3D" id="1.10.443.10">
    <property type="entry name" value="Intergrase catalytic core"/>
    <property type="match status" value="1"/>
</dbReference>
<dbReference type="GO" id="GO:0015074">
    <property type="term" value="P:DNA integration"/>
    <property type="evidence" value="ECO:0007669"/>
    <property type="project" value="UniProtKB-KW"/>
</dbReference>
<dbReference type="GO" id="GO:0003677">
    <property type="term" value="F:DNA binding"/>
    <property type="evidence" value="ECO:0007669"/>
    <property type="project" value="UniProtKB-UniRule"/>
</dbReference>
<organism evidence="8 9">
    <name type="scientific">Capillibacterium thermochitinicola</name>
    <dbReference type="NCBI Taxonomy" id="2699427"/>
    <lineage>
        <taxon>Bacteria</taxon>
        <taxon>Bacillati</taxon>
        <taxon>Bacillota</taxon>
        <taxon>Capillibacterium</taxon>
    </lineage>
</organism>
<gene>
    <name evidence="8" type="ORF">G5B42_00095</name>
</gene>
<reference evidence="8" key="1">
    <citation type="submission" date="2020-06" db="EMBL/GenBank/DDBJ databases">
        <title>Novel chitinolytic bacterium.</title>
        <authorList>
            <person name="Ungkulpasvich U."/>
            <person name="Kosugi A."/>
            <person name="Uke A."/>
        </authorList>
    </citation>
    <scope>NUCLEOTIDE SEQUENCE</scope>
    <source>
        <strain evidence="8">UUS1-1</strain>
    </source>
</reference>
<dbReference type="InterPro" id="IPR004107">
    <property type="entry name" value="Integrase_SAM-like_N"/>
</dbReference>
<dbReference type="Gene3D" id="1.10.150.130">
    <property type="match status" value="1"/>
</dbReference>
<evidence type="ECO:0000259" key="6">
    <source>
        <dbReference type="PROSITE" id="PS51898"/>
    </source>
</evidence>
<evidence type="ECO:0000313" key="8">
    <source>
        <dbReference type="EMBL" id="MBA2131964.1"/>
    </source>
</evidence>
<dbReference type="Pfam" id="PF00589">
    <property type="entry name" value="Phage_integrase"/>
    <property type="match status" value="1"/>
</dbReference>
<dbReference type="PANTHER" id="PTHR30349:SF64">
    <property type="entry name" value="PROPHAGE INTEGRASE INTD-RELATED"/>
    <property type="match status" value="1"/>
</dbReference>
<comment type="caution">
    <text evidence="8">The sequence shown here is derived from an EMBL/GenBank/DDBJ whole genome shotgun (WGS) entry which is preliminary data.</text>
</comment>
<feature type="domain" description="Tyr recombinase" evidence="6">
    <location>
        <begin position="182"/>
        <end position="374"/>
    </location>
</feature>
<dbReference type="GO" id="GO:0006310">
    <property type="term" value="P:DNA recombination"/>
    <property type="evidence" value="ECO:0007669"/>
    <property type="project" value="UniProtKB-KW"/>
</dbReference>
<evidence type="ECO:0000256" key="2">
    <source>
        <dbReference type="ARBA" id="ARBA00022908"/>
    </source>
</evidence>
<dbReference type="PROSITE" id="PS51898">
    <property type="entry name" value="TYR_RECOMBINASE"/>
    <property type="match status" value="1"/>
</dbReference>
<evidence type="ECO:0000256" key="4">
    <source>
        <dbReference type="ARBA" id="ARBA00023172"/>
    </source>
</evidence>
<dbReference type="PANTHER" id="PTHR30349">
    <property type="entry name" value="PHAGE INTEGRASE-RELATED"/>
    <property type="match status" value="1"/>
</dbReference>
<dbReference type="InterPro" id="IPR013762">
    <property type="entry name" value="Integrase-like_cat_sf"/>
</dbReference>
<dbReference type="CDD" id="cd01189">
    <property type="entry name" value="INT_ICEBs1_C_like"/>
    <property type="match status" value="1"/>
</dbReference>
<dbReference type="InterPro" id="IPR050090">
    <property type="entry name" value="Tyrosine_recombinase_XerCD"/>
</dbReference>
<dbReference type="RefSeq" id="WP_181338409.1">
    <property type="nucleotide sequence ID" value="NZ_JAAKDE010000001.1"/>
</dbReference>
<keyword evidence="2" id="KW-0229">DNA integration</keyword>
<dbReference type="SUPFAM" id="SSF56349">
    <property type="entry name" value="DNA breaking-rejoining enzymes"/>
    <property type="match status" value="1"/>
</dbReference>
<proteinExistence type="inferred from homology"/>
<evidence type="ECO:0000256" key="3">
    <source>
        <dbReference type="ARBA" id="ARBA00023125"/>
    </source>
</evidence>